<comment type="caution">
    <text evidence="1">The sequence shown here is derived from an EMBL/GenBank/DDBJ whole genome shotgun (WGS) entry which is preliminary data.</text>
</comment>
<dbReference type="Proteomes" id="UP000015344">
    <property type="component" value="Unassembled WGS sequence"/>
</dbReference>
<evidence type="ECO:0000313" key="1">
    <source>
        <dbReference type="EMBL" id="EPY06268.1"/>
    </source>
</evidence>
<dbReference type="AlphaFoldDB" id="S9SQ97"/>
<dbReference type="EMBL" id="ATMT01000056">
    <property type="protein sequence ID" value="EPY06268.1"/>
    <property type="molecule type" value="Genomic_DNA"/>
</dbReference>
<name>S9SQ97_PAEAL</name>
<sequence>MSLVHDNEIISYEVNLKKNRIVLHTEYENSNIIENTKIFFYDVLAHFFETQLPGSIIFDIDNYDIHHFIEGNKEILEKQKNYGWPMDYSTINELEEKLKREQYEYFVISSSYGLNGWVLAKKYEIKVIEILKENDSLCDKYEED</sequence>
<protein>
    <submittedName>
        <fullName evidence="1">Uncharacterized protein</fullName>
    </submittedName>
</protein>
<dbReference type="eggNOG" id="ENOG5032WV1">
    <property type="taxonomic scope" value="Bacteria"/>
</dbReference>
<reference evidence="1 2" key="1">
    <citation type="submission" date="2013-05" db="EMBL/GenBank/DDBJ databases">
        <authorList>
            <person name="Strain E.A."/>
            <person name="Brown E."/>
            <person name="Allard M.W."/>
            <person name="Luo Y.L."/>
        </authorList>
    </citation>
    <scope>NUCLEOTIDE SEQUENCE [LARGE SCALE GENOMIC DNA]</scope>
    <source>
        <strain evidence="1 2">TS-15</strain>
    </source>
</reference>
<proteinExistence type="predicted"/>
<evidence type="ECO:0000313" key="2">
    <source>
        <dbReference type="Proteomes" id="UP000015344"/>
    </source>
</evidence>
<dbReference type="RefSeq" id="WP_021260545.1">
    <property type="nucleotide sequence ID" value="NZ_ATMT01000056.1"/>
</dbReference>
<accession>S9SQ97</accession>
<organism evidence="1 2">
    <name type="scientific">Paenibacillus alvei TS-15</name>
    <dbReference type="NCBI Taxonomy" id="1117108"/>
    <lineage>
        <taxon>Bacteria</taxon>
        <taxon>Bacillati</taxon>
        <taxon>Bacillota</taxon>
        <taxon>Bacilli</taxon>
        <taxon>Bacillales</taxon>
        <taxon>Paenibacillaceae</taxon>
        <taxon>Paenibacillus</taxon>
    </lineage>
</organism>
<gene>
    <name evidence="1" type="ORF">PAALTS15_16171</name>
</gene>
<dbReference type="PATRIC" id="fig|1117108.3.peg.3344"/>